<dbReference type="GO" id="GO:0030288">
    <property type="term" value="C:outer membrane-bounded periplasmic space"/>
    <property type="evidence" value="ECO:0007669"/>
    <property type="project" value="InterPro"/>
</dbReference>
<feature type="transmembrane region" description="Helical" evidence="1">
    <location>
        <begin position="12"/>
        <end position="35"/>
    </location>
</feature>
<comment type="caution">
    <text evidence="2">The sequence shown here is derived from an EMBL/GenBank/DDBJ whole genome shotgun (WGS) entry which is preliminary data.</text>
</comment>
<evidence type="ECO:0000313" key="2">
    <source>
        <dbReference type="EMBL" id="OIN97985.1"/>
    </source>
</evidence>
<evidence type="ECO:0000256" key="1">
    <source>
        <dbReference type="SAM" id="Phobius"/>
    </source>
</evidence>
<sequence>MSKNNLPGRFIVTGLFTIVFIFIFLVCGFAEVYILKNGTQIKGKLKKETDTHFIIDAEGLGELSLAKDTVEQILKDEKTIEEERIKSLQTIALDDFVARLVKSYQSQPESKPFPVLAIIPFQTEELSLIEKKIGFGVAEVITDLLVQKHLKEFQIVERSKLEEMLSEQKLSMSGVISDNSAIKVGQLINADILLLGSVSRIGNNYSINARLVTTETGKILSAESMSPSSKEIEKEASAYIDLPENWGLCYSVRYMGLTPKVWGPIDSGRTSGGKPIKWVNGSDFRSAYFFVFGIRYFPIKSILIEFQHSPNPISSNTHGVDEYVDNEWYNRQSAGHFGCEGNLTVNWVKKFGPFYTYLGGGMFYFVGCNIDVSPSSFNSSPNFFGIIPLVRGAIEWRFRKRTGINLSVDYLPVTKEFTATTRNGITYPMYTIDPLMITIFTAFYF</sequence>
<keyword evidence="1" id="KW-1133">Transmembrane helix</keyword>
<dbReference type="EMBL" id="MNUO01000028">
    <property type="protein sequence ID" value="OIN97985.1"/>
    <property type="molecule type" value="Genomic_DNA"/>
</dbReference>
<dbReference type="Proteomes" id="UP000182278">
    <property type="component" value="Unassembled WGS sequence"/>
</dbReference>
<evidence type="ECO:0008006" key="4">
    <source>
        <dbReference type="Google" id="ProtNLM"/>
    </source>
</evidence>
<organism evidence="2 3">
    <name type="scientific">Candidatus Desantisbacteria bacterium CG1_02_38_46</name>
    <dbReference type="NCBI Taxonomy" id="1817893"/>
    <lineage>
        <taxon>Bacteria</taxon>
        <taxon>Candidatus Desantisiibacteriota</taxon>
    </lineage>
</organism>
<dbReference type="Pfam" id="PF03783">
    <property type="entry name" value="CsgG"/>
    <property type="match status" value="1"/>
</dbReference>
<gene>
    <name evidence="2" type="ORF">AUJ66_01815</name>
</gene>
<protein>
    <recommendedName>
        <fullName evidence="4">FlgO domain-containing protein</fullName>
    </recommendedName>
</protein>
<accession>A0A1J4SEX3</accession>
<dbReference type="STRING" id="1817893.AUJ66_01815"/>
<evidence type="ECO:0000313" key="3">
    <source>
        <dbReference type="Proteomes" id="UP000182278"/>
    </source>
</evidence>
<proteinExistence type="predicted"/>
<keyword evidence="1" id="KW-0812">Transmembrane</keyword>
<dbReference type="AlphaFoldDB" id="A0A1J4SEX3"/>
<dbReference type="InterPro" id="IPR005534">
    <property type="entry name" value="Curli_assmbl/transp-comp_CsgG"/>
</dbReference>
<keyword evidence="1" id="KW-0472">Membrane</keyword>
<reference evidence="2 3" key="1">
    <citation type="journal article" date="2016" name="Environ. Microbiol.">
        <title>Genomic resolution of a cold subsurface aquifer community provides metabolic insights for novel microbes adapted to high CO concentrations.</title>
        <authorList>
            <person name="Probst A.J."/>
            <person name="Castelle C.J."/>
            <person name="Singh A."/>
            <person name="Brown C.T."/>
            <person name="Anantharaman K."/>
            <person name="Sharon I."/>
            <person name="Hug L.A."/>
            <person name="Burstein D."/>
            <person name="Emerson J.B."/>
            <person name="Thomas B.C."/>
            <person name="Banfield J.F."/>
        </authorList>
    </citation>
    <scope>NUCLEOTIDE SEQUENCE [LARGE SCALE GENOMIC DNA]</scope>
    <source>
        <strain evidence="2">CG1_02_38_46</strain>
    </source>
</reference>
<dbReference type="Gene3D" id="3.40.50.10610">
    <property type="entry name" value="ABC-type transport auxiliary lipoprotein component"/>
    <property type="match status" value="1"/>
</dbReference>
<name>A0A1J4SEX3_9BACT</name>